<comment type="function">
    <text evidence="11">Polymerase that creates the 3'-poly(A) tail of mRNA's.</text>
</comment>
<sequence length="557" mass="63139">MSFTPPEVSKDTASSTAAGTGQNTPTGAASTRSDAKEPARFGITHPITTQEATEAEVLASEMLKQELEIDFPRETAQGLAKREEVLQELQRIISEWISEEGRAQGVEASMSAKIVTVGSYRLGVVQPGSDIDTLCIAPPHVTREAFFTVFLKKLEQNPHVSDCVPIPGAYTPIIKLKLRGVSIDLLFARLVRSLDDGKDLEEAVKDDEVLRDMDDKSVRCINGYRVADRILQLVPNQDAFRETLRFVKCWAKRRGIYSNVLGFFGGITWALLVARVCQLYPNYCFSQLVNRFFRTYDQWNWSKPVVLCEIVESVAGIVGQKPWNPKTSLADKQHLMPVITPAFPAMNSTHNVTDTTKRILLDEFRRGYEVVKKVENNKADWKEVHNPFPFFSNDPFKHYLCLEVLAKSAEAHVKFCGWVESKLRILHKTLEGAVSGMMIHPNPEQYELRSADTEWEWGCGMFIELAFLGDQGSYVGQTVDLRPSLHQFAEVVSTWAEKETYNSEFKLKLKTVKRTRLPEYALKINPQRRRRGLASTKDDRQPALRVLKQPEELKCPW</sequence>
<accession>A0A1Q9E6Y1</accession>
<evidence type="ECO:0000256" key="6">
    <source>
        <dbReference type="ARBA" id="ARBA00022723"/>
    </source>
</evidence>
<feature type="binding site" evidence="13">
    <location>
        <position position="130"/>
    </location>
    <ligand>
        <name>Mg(2+)</name>
        <dbReference type="ChEBI" id="CHEBI:18420"/>
        <label>2</label>
        <note>catalytic</note>
    </ligand>
</feature>
<keyword evidence="7 11" id="KW-0547">Nucleotide-binding</keyword>
<dbReference type="Gene3D" id="1.10.1410.10">
    <property type="match status" value="1"/>
</dbReference>
<gene>
    <name evidence="18" type="primary">papA</name>
    <name evidence="18" type="ORF">AK812_SmicGene13891</name>
</gene>
<dbReference type="Pfam" id="PF20750">
    <property type="entry name" value="PAP_NTPase"/>
    <property type="match status" value="1"/>
</dbReference>
<dbReference type="GO" id="GO:0003723">
    <property type="term" value="F:RNA binding"/>
    <property type="evidence" value="ECO:0007669"/>
    <property type="project" value="UniProtKB-UniRule"/>
</dbReference>
<evidence type="ECO:0000259" key="16">
    <source>
        <dbReference type="Pfam" id="PF04928"/>
    </source>
</evidence>
<comment type="catalytic activity">
    <reaction evidence="11">
        <text>RNA(n) + ATP = RNA(n)-3'-adenine ribonucleotide + diphosphate</text>
        <dbReference type="Rhea" id="RHEA:11332"/>
        <dbReference type="Rhea" id="RHEA-COMP:14527"/>
        <dbReference type="Rhea" id="RHEA-COMP:17347"/>
        <dbReference type="ChEBI" id="CHEBI:30616"/>
        <dbReference type="ChEBI" id="CHEBI:33019"/>
        <dbReference type="ChEBI" id="CHEBI:140395"/>
        <dbReference type="ChEBI" id="CHEBI:173115"/>
        <dbReference type="EC" id="2.7.7.19"/>
    </reaction>
</comment>
<dbReference type="OMA" id="PAYPAMC"/>
<dbReference type="GO" id="GO:0005634">
    <property type="term" value="C:nucleus"/>
    <property type="evidence" value="ECO:0007669"/>
    <property type="project" value="UniProtKB-SubCell"/>
</dbReference>
<evidence type="ECO:0000256" key="10">
    <source>
        <dbReference type="ARBA" id="ARBA00023242"/>
    </source>
</evidence>
<feature type="domain" description="Poly(A) polymerase RNA-binding" evidence="15">
    <location>
        <begin position="390"/>
        <end position="449"/>
    </location>
</feature>
<dbReference type="Gene3D" id="3.30.460.10">
    <property type="entry name" value="Beta Polymerase, domain 2"/>
    <property type="match status" value="1"/>
</dbReference>
<dbReference type="GO" id="GO:0046872">
    <property type="term" value="F:metal ion binding"/>
    <property type="evidence" value="ECO:0007669"/>
    <property type="project" value="UniProtKB-KW"/>
</dbReference>
<evidence type="ECO:0000256" key="9">
    <source>
        <dbReference type="ARBA" id="ARBA00022842"/>
    </source>
</evidence>
<comment type="cofactor">
    <cofactor evidence="1">
        <name>Mn(2+)</name>
        <dbReference type="ChEBI" id="CHEBI:29035"/>
    </cofactor>
</comment>
<keyword evidence="9 13" id="KW-0460">Magnesium</keyword>
<dbReference type="GO" id="GO:0031123">
    <property type="term" value="P:RNA 3'-end processing"/>
    <property type="evidence" value="ECO:0007669"/>
    <property type="project" value="InterPro"/>
</dbReference>
<evidence type="ECO:0000256" key="3">
    <source>
        <dbReference type="ARBA" id="ARBA00010912"/>
    </source>
</evidence>
<dbReference type="Pfam" id="PF04926">
    <property type="entry name" value="PAP_RNA-bind"/>
    <property type="match status" value="1"/>
</dbReference>
<reference evidence="18 19" key="1">
    <citation type="submission" date="2016-02" db="EMBL/GenBank/DDBJ databases">
        <title>Genome analysis of coral dinoflagellate symbionts highlights evolutionary adaptations to a symbiotic lifestyle.</title>
        <authorList>
            <person name="Aranda M."/>
            <person name="Li Y."/>
            <person name="Liew Y.J."/>
            <person name="Baumgarten S."/>
            <person name="Simakov O."/>
            <person name="Wilson M."/>
            <person name="Piel J."/>
            <person name="Ashoor H."/>
            <person name="Bougouffa S."/>
            <person name="Bajic V.B."/>
            <person name="Ryu T."/>
            <person name="Ravasi T."/>
            <person name="Bayer T."/>
            <person name="Micklem G."/>
            <person name="Kim H."/>
            <person name="Bhak J."/>
            <person name="Lajeunesse T.C."/>
            <person name="Voolstra C.R."/>
        </authorList>
    </citation>
    <scope>NUCLEOTIDE SEQUENCE [LARGE SCALE GENOMIC DNA]</scope>
    <source>
        <strain evidence="18 19">CCMP2467</strain>
    </source>
</reference>
<dbReference type="OrthoDB" id="412748at2759"/>
<dbReference type="Proteomes" id="UP000186817">
    <property type="component" value="Unassembled WGS sequence"/>
</dbReference>
<feature type="binding site" evidence="13">
    <location>
        <position position="132"/>
    </location>
    <ligand>
        <name>Mg(2+)</name>
        <dbReference type="ChEBI" id="CHEBI:18420"/>
        <label>1</label>
        <note>catalytic</note>
    </ligand>
</feature>
<evidence type="ECO:0000256" key="8">
    <source>
        <dbReference type="ARBA" id="ARBA00022840"/>
    </source>
</evidence>
<dbReference type="FunFam" id="1.10.1410.10:FF:000001">
    <property type="entry name" value="Putative poly(A) polymerase gamma"/>
    <property type="match status" value="1"/>
</dbReference>
<feature type="binding site" evidence="12">
    <location>
        <begin position="130"/>
        <end position="132"/>
    </location>
    <ligand>
        <name>ATP</name>
        <dbReference type="ChEBI" id="CHEBI:30616"/>
    </ligand>
</feature>
<evidence type="ECO:0000256" key="13">
    <source>
        <dbReference type="PIRSR" id="PIRSR018425-2"/>
    </source>
</evidence>
<name>A0A1Q9E6Y1_SYMMI</name>
<feature type="binding site" evidence="13">
    <location>
        <position position="132"/>
    </location>
    <ligand>
        <name>Mg(2+)</name>
        <dbReference type="ChEBI" id="CHEBI:18420"/>
        <label>2</label>
        <note>catalytic</note>
    </ligand>
</feature>
<dbReference type="SUPFAM" id="SSF81301">
    <property type="entry name" value="Nucleotidyltransferase"/>
    <property type="match status" value="1"/>
</dbReference>
<dbReference type="EMBL" id="LSRX01000243">
    <property type="protein sequence ID" value="OLQ03184.1"/>
    <property type="molecule type" value="Genomic_DNA"/>
</dbReference>
<dbReference type="PANTHER" id="PTHR10682">
    <property type="entry name" value="POLY A POLYMERASE"/>
    <property type="match status" value="1"/>
</dbReference>
<evidence type="ECO:0000256" key="12">
    <source>
        <dbReference type="PIRSR" id="PIRSR018425-1"/>
    </source>
</evidence>
<dbReference type="InterPro" id="IPR048840">
    <property type="entry name" value="PolA_pol_NTPase"/>
</dbReference>
<keyword evidence="6 13" id="KW-0479">Metal-binding</keyword>
<evidence type="ECO:0000313" key="19">
    <source>
        <dbReference type="Proteomes" id="UP000186817"/>
    </source>
</evidence>
<keyword evidence="19" id="KW-1185">Reference proteome</keyword>
<feature type="binding site" evidence="13">
    <location>
        <position position="130"/>
    </location>
    <ligand>
        <name>Mg(2+)</name>
        <dbReference type="ChEBI" id="CHEBI:18420"/>
        <label>1</label>
        <note>catalytic</note>
    </ligand>
</feature>
<dbReference type="SUPFAM" id="SSF55003">
    <property type="entry name" value="PAP/Archaeal CCA-adding enzyme, C-terminal domain"/>
    <property type="match status" value="1"/>
</dbReference>
<dbReference type="GO" id="GO:0006397">
    <property type="term" value="P:mRNA processing"/>
    <property type="evidence" value="ECO:0007669"/>
    <property type="project" value="UniProtKB-KW"/>
</dbReference>
<feature type="region of interest" description="Disordered" evidence="14">
    <location>
        <begin position="1"/>
        <end position="45"/>
    </location>
</feature>
<comment type="cofactor">
    <cofactor evidence="13">
        <name>Mg(2+)</name>
        <dbReference type="ChEBI" id="CHEBI:18420"/>
    </cofactor>
    <text evidence="13">Binds 2 magnesium ions. Also active with manganese.</text>
</comment>
<evidence type="ECO:0000256" key="1">
    <source>
        <dbReference type="ARBA" id="ARBA00001936"/>
    </source>
</evidence>
<keyword evidence="5 11" id="KW-0808">Transferase</keyword>
<feature type="binding site" evidence="12">
    <location>
        <position position="248"/>
    </location>
    <ligand>
        <name>ATP</name>
        <dbReference type="ChEBI" id="CHEBI:30616"/>
    </ligand>
</feature>
<dbReference type="GO" id="GO:1990817">
    <property type="term" value="F:poly(A) RNA polymerase activity"/>
    <property type="evidence" value="ECO:0007669"/>
    <property type="project" value="UniProtKB-UniRule"/>
</dbReference>
<keyword evidence="4 11" id="KW-0507">mRNA processing</keyword>
<dbReference type="PIRSF" id="PIRSF018425">
    <property type="entry name" value="PolyA_polymerase"/>
    <property type="match status" value="1"/>
</dbReference>
<dbReference type="PANTHER" id="PTHR10682:SF10">
    <property type="entry name" value="POLYNUCLEOTIDE ADENYLYLTRANSFERASE"/>
    <property type="match status" value="1"/>
</dbReference>
<evidence type="ECO:0000256" key="14">
    <source>
        <dbReference type="SAM" id="MobiDB-lite"/>
    </source>
</evidence>
<dbReference type="Gene3D" id="3.30.70.590">
    <property type="entry name" value="Poly(A) polymerase predicted RNA binding domain"/>
    <property type="match status" value="1"/>
</dbReference>
<dbReference type="InterPro" id="IPR014492">
    <property type="entry name" value="PolyA_polymerase"/>
</dbReference>
<dbReference type="InterPro" id="IPR007010">
    <property type="entry name" value="PolA_pol_RNA-bd_dom"/>
</dbReference>
<feature type="domain" description="Poly(A) polymerase central" evidence="16">
    <location>
        <begin position="240"/>
        <end position="385"/>
    </location>
</feature>
<feature type="compositionally biased region" description="Polar residues" evidence="14">
    <location>
        <begin position="11"/>
        <end position="32"/>
    </location>
</feature>
<dbReference type="EC" id="2.7.7.19" evidence="11"/>
<feature type="domain" description="Poly(A) polymerase nucleotidyltransferase" evidence="17">
    <location>
        <begin position="42"/>
        <end position="234"/>
    </location>
</feature>
<evidence type="ECO:0000259" key="15">
    <source>
        <dbReference type="Pfam" id="PF04926"/>
    </source>
</evidence>
<dbReference type="FunFam" id="3.30.460.10:FF:000027">
    <property type="entry name" value="Poly(A) polymerase PAP"/>
    <property type="match status" value="1"/>
</dbReference>
<evidence type="ECO:0000256" key="4">
    <source>
        <dbReference type="ARBA" id="ARBA00022664"/>
    </source>
</evidence>
<evidence type="ECO:0000259" key="17">
    <source>
        <dbReference type="Pfam" id="PF20750"/>
    </source>
</evidence>
<evidence type="ECO:0000256" key="5">
    <source>
        <dbReference type="ARBA" id="ARBA00022679"/>
    </source>
</evidence>
<evidence type="ECO:0000256" key="2">
    <source>
        <dbReference type="ARBA" id="ARBA00004123"/>
    </source>
</evidence>
<proteinExistence type="inferred from homology"/>
<dbReference type="GO" id="GO:0005524">
    <property type="term" value="F:ATP binding"/>
    <property type="evidence" value="ECO:0007669"/>
    <property type="project" value="UniProtKB-UniRule"/>
</dbReference>
<dbReference type="InterPro" id="IPR011068">
    <property type="entry name" value="NuclTrfase_I-like_C"/>
</dbReference>
<dbReference type="Pfam" id="PF04928">
    <property type="entry name" value="PAP_central"/>
    <property type="match status" value="1"/>
</dbReference>
<evidence type="ECO:0000256" key="11">
    <source>
        <dbReference type="PIRNR" id="PIRNR018425"/>
    </source>
</evidence>
<organism evidence="18 19">
    <name type="scientific">Symbiodinium microadriaticum</name>
    <name type="common">Dinoflagellate</name>
    <name type="synonym">Zooxanthella microadriatica</name>
    <dbReference type="NCBI Taxonomy" id="2951"/>
    <lineage>
        <taxon>Eukaryota</taxon>
        <taxon>Sar</taxon>
        <taxon>Alveolata</taxon>
        <taxon>Dinophyceae</taxon>
        <taxon>Suessiales</taxon>
        <taxon>Symbiodiniaceae</taxon>
        <taxon>Symbiodinium</taxon>
    </lineage>
</organism>
<comment type="similarity">
    <text evidence="3 11">Belongs to the poly(A) polymerase family.</text>
</comment>
<feature type="binding site" evidence="12">
    <location>
        <position position="184"/>
    </location>
    <ligand>
        <name>ATP</name>
        <dbReference type="ChEBI" id="CHEBI:30616"/>
    </ligand>
</feature>
<evidence type="ECO:0000256" key="7">
    <source>
        <dbReference type="ARBA" id="ARBA00022741"/>
    </source>
</evidence>
<evidence type="ECO:0000313" key="18">
    <source>
        <dbReference type="EMBL" id="OLQ03184.1"/>
    </source>
</evidence>
<feature type="binding site" evidence="12">
    <location>
        <position position="257"/>
    </location>
    <ligand>
        <name>ATP</name>
        <dbReference type="ChEBI" id="CHEBI:30616"/>
    </ligand>
</feature>
<comment type="caution">
    <text evidence="18">The sequence shown here is derived from an EMBL/GenBank/DDBJ whole genome shotgun (WGS) entry which is preliminary data.</text>
</comment>
<keyword evidence="8 11" id="KW-0067">ATP-binding</keyword>
<dbReference type="CDD" id="cd05402">
    <property type="entry name" value="NT_PAP_TUTase"/>
    <property type="match status" value="1"/>
</dbReference>
<dbReference type="InterPro" id="IPR007012">
    <property type="entry name" value="PolA_pol_cen_dom"/>
</dbReference>
<dbReference type="AlphaFoldDB" id="A0A1Q9E6Y1"/>
<dbReference type="InterPro" id="IPR043519">
    <property type="entry name" value="NT_sf"/>
</dbReference>
<keyword evidence="10 11" id="KW-0539">Nucleus</keyword>
<dbReference type="SUPFAM" id="SSF81631">
    <property type="entry name" value="PAP/OAS1 substrate-binding domain"/>
    <property type="match status" value="1"/>
</dbReference>
<comment type="subcellular location">
    <subcellularLocation>
        <location evidence="2 11">Nucleus</location>
    </subcellularLocation>
</comment>
<feature type="binding site" evidence="13">
    <location>
        <position position="184"/>
    </location>
    <ligand>
        <name>Mg(2+)</name>
        <dbReference type="ChEBI" id="CHEBI:18420"/>
        <label>2</label>
        <note>catalytic</note>
    </ligand>
</feature>
<protein>
    <recommendedName>
        <fullName evidence="11">Poly(A) polymerase</fullName>
        <ecNumber evidence="11">2.7.7.19</ecNumber>
    </recommendedName>
</protein>